<keyword evidence="4" id="KW-0812">Transmembrane</keyword>
<evidence type="ECO:0000313" key="10">
    <source>
        <dbReference type="EMBL" id="NYI38862.1"/>
    </source>
</evidence>
<evidence type="ECO:0000256" key="5">
    <source>
        <dbReference type="ARBA" id="ARBA00022927"/>
    </source>
</evidence>
<comment type="subcellular location">
    <subcellularLocation>
        <location evidence="1">Membrane</location>
        <topology evidence="1">Single-pass membrane protein</topology>
    </subcellularLocation>
</comment>
<evidence type="ECO:0000256" key="6">
    <source>
        <dbReference type="ARBA" id="ARBA00022989"/>
    </source>
</evidence>
<comment type="caution">
    <text evidence="10">The sequence shown here is derived from an EMBL/GenBank/DDBJ whole genome shotgun (WGS) entry which is preliminary data.</text>
</comment>
<evidence type="ECO:0000256" key="8">
    <source>
        <dbReference type="ARBA" id="ARBA00023136"/>
    </source>
</evidence>
<dbReference type="NCBIfam" id="NF002377">
    <property type="entry name" value="PRK01371.1-4"/>
    <property type="match status" value="1"/>
</dbReference>
<evidence type="ECO:0000256" key="9">
    <source>
        <dbReference type="SAM" id="MobiDB-lite"/>
    </source>
</evidence>
<dbReference type="NCBIfam" id="TIGR01410">
    <property type="entry name" value="tatB"/>
    <property type="match status" value="1"/>
</dbReference>
<keyword evidence="11" id="KW-1185">Reference proteome</keyword>
<dbReference type="PANTHER" id="PTHR33162">
    <property type="entry name" value="SEC-INDEPENDENT PROTEIN TRANSLOCASE PROTEIN TATA, CHLOROPLASTIC"/>
    <property type="match status" value="1"/>
</dbReference>
<evidence type="ECO:0000313" key="11">
    <source>
        <dbReference type="Proteomes" id="UP000587211"/>
    </source>
</evidence>
<dbReference type="RefSeq" id="WP_269305639.1">
    <property type="nucleotide sequence ID" value="NZ_BAAAMP010000002.1"/>
</dbReference>
<keyword evidence="7" id="KW-0811">Translocation</keyword>
<sequence>MGLGWMEIGAIAVVAVIVFGPDRLPGLARQAAQFVKTVRQMAESAKSELGKELGDEFKDINLRDLDPRAAVRDVILSDTTPPPVPSVRILRPGEIPPFDSEAT</sequence>
<dbReference type="EMBL" id="JACBZN010000001">
    <property type="protein sequence ID" value="NYI38862.1"/>
    <property type="molecule type" value="Genomic_DNA"/>
</dbReference>
<reference evidence="10 11" key="1">
    <citation type="submission" date="2020-07" db="EMBL/GenBank/DDBJ databases">
        <title>Sequencing the genomes of 1000 actinobacteria strains.</title>
        <authorList>
            <person name="Klenk H.-P."/>
        </authorList>
    </citation>
    <scope>NUCLEOTIDE SEQUENCE [LARGE SCALE GENOMIC DNA]</scope>
    <source>
        <strain evidence="10 11">DSM 19087</strain>
    </source>
</reference>
<evidence type="ECO:0000256" key="4">
    <source>
        <dbReference type="ARBA" id="ARBA00022692"/>
    </source>
</evidence>
<keyword evidence="8" id="KW-0472">Membrane</keyword>
<dbReference type="PANTHER" id="PTHR33162:SF1">
    <property type="entry name" value="SEC-INDEPENDENT PROTEIN TRANSLOCASE PROTEIN TATA, CHLOROPLASTIC"/>
    <property type="match status" value="1"/>
</dbReference>
<keyword evidence="6" id="KW-1133">Transmembrane helix</keyword>
<keyword evidence="3" id="KW-1003">Cell membrane</keyword>
<evidence type="ECO:0000256" key="7">
    <source>
        <dbReference type="ARBA" id="ARBA00023010"/>
    </source>
</evidence>
<dbReference type="InterPro" id="IPR003369">
    <property type="entry name" value="TatA/B/E"/>
</dbReference>
<keyword evidence="2" id="KW-0813">Transport</keyword>
<protein>
    <submittedName>
        <fullName evidence="10">Sec-independent protein translocase protein TatB</fullName>
    </submittedName>
</protein>
<proteinExistence type="predicted"/>
<organism evidence="10 11">
    <name type="scientific">Aeromicrobium tamlense</name>
    <dbReference type="NCBI Taxonomy" id="375541"/>
    <lineage>
        <taxon>Bacteria</taxon>
        <taxon>Bacillati</taxon>
        <taxon>Actinomycetota</taxon>
        <taxon>Actinomycetes</taxon>
        <taxon>Propionibacteriales</taxon>
        <taxon>Nocardioidaceae</taxon>
        <taxon>Aeromicrobium</taxon>
    </lineage>
</organism>
<dbReference type="Pfam" id="PF02416">
    <property type="entry name" value="TatA_B_E"/>
    <property type="match status" value="1"/>
</dbReference>
<evidence type="ECO:0000256" key="3">
    <source>
        <dbReference type="ARBA" id="ARBA00022475"/>
    </source>
</evidence>
<dbReference type="Proteomes" id="UP000587211">
    <property type="component" value="Unassembled WGS sequence"/>
</dbReference>
<accession>A0ABX2SK58</accession>
<dbReference type="InterPro" id="IPR018448">
    <property type="entry name" value="TatB"/>
</dbReference>
<keyword evidence="5" id="KW-0653">Protein transport</keyword>
<gene>
    <name evidence="10" type="ORF">BJ975_002237</name>
</gene>
<dbReference type="Gene3D" id="1.20.5.3310">
    <property type="match status" value="1"/>
</dbReference>
<evidence type="ECO:0000256" key="1">
    <source>
        <dbReference type="ARBA" id="ARBA00004167"/>
    </source>
</evidence>
<feature type="region of interest" description="Disordered" evidence="9">
    <location>
        <begin position="76"/>
        <end position="103"/>
    </location>
</feature>
<evidence type="ECO:0000256" key="2">
    <source>
        <dbReference type="ARBA" id="ARBA00022448"/>
    </source>
</evidence>
<name>A0ABX2SK58_9ACTN</name>